<evidence type="ECO:0000256" key="1">
    <source>
        <dbReference type="SAM" id="MobiDB-lite"/>
    </source>
</evidence>
<organism evidence="2 3">
    <name type="scientific">Triparma laevis f. inornata</name>
    <dbReference type="NCBI Taxonomy" id="1714386"/>
    <lineage>
        <taxon>Eukaryota</taxon>
        <taxon>Sar</taxon>
        <taxon>Stramenopiles</taxon>
        <taxon>Ochrophyta</taxon>
        <taxon>Bolidophyceae</taxon>
        <taxon>Parmales</taxon>
        <taxon>Triparmaceae</taxon>
        <taxon>Triparma</taxon>
    </lineage>
</organism>
<evidence type="ECO:0000313" key="2">
    <source>
        <dbReference type="EMBL" id="GMH63786.1"/>
    </source>
</evidence>
<feature type="region of interest" description="Disordered" evidence="1">
    <location>
        <begin position="105"/>
        <end position="124"/>
    </location>
</feature>
<name>A0A9W7A174_9STRA</name>
<comment type="caution">
    <text evidence="2">The sequence shown here is derived from an EMBL/GenBank/DDBJ whole genome shotgun (WGS) entry which is preliminary data.</text>
</comment>
<accession>A0A9W7A174</accession>
<protein>
    <submittedName>
        <fullName evidence="2">Uncharacterized protein</fullName>
    </submittedName>
</protein>
<feature type="compositionally biased region" description="Basic residues" evidence="1">
    <location>
        <begin position="17"/>
        <end position="33"/>
    </location>
</feature>
<reference evidence="3" key="1">
    <citation type="journal article" date="2023" name="Commun. Biol.">
        <title>Genome analysis of Parmales, the sister group of diatoms, reveals the evolutionary specialization of diatoms from phago-mixotrophs to photoautotrophs.</title>
        <authorList>
            <person name="Ban H."/>
            <person name="Sato S."/>
            <person name="Yoshikawa S."/>
            <person name="Yamada K."/>
            <person name="Nakamura Y."/>
            <person name="Ichinomiya M."/>
            <person name="Sato N."/>
            <person name="Blanc-Mathieu R."/>
            <person name="Endo H."/>
            <person name="Kuwata A."/>
            <person name="Ogata H."/>
        </authorList>
    </citation>
    <scope>NUCLEOTIDE SEQUENCE [LARGE SCALE GENOMIC DNA]</scope>
</reference>
<feature type="region of interest" description="Disordered" evidence="1">
    <location>
        <begin position="381"/>
        <end position="476"/>
    </location>
</feature>
<proteinExistence type="predicted"/>
<evidence type="ECO:0000313" key="3">
    <source>
        <dbReference type="Proteomes" id="UP001162640"/>
    </source>
</evidence>
<sequence>MSSYDASTPLPAAASTAHKKAATKRYKRKHKKPLTFATPSTQSTALLLAPIELQKRLILQKLRDSKIKDSDSIWQKEESLRILNVKKKQEKLERVKLEKKVKEEKLHAKKDSKKAKRVSEAETQKRHILLRRHAQESARSKAQKIADSKYNKMMYDYVTSKKAFQQEMLHRRSARKKIQAEGKSDLKDALTSKILRTEEHQESKKRRETNLGKRLNNVMDISSTEAIAQRSRVLKMREEELKKKELIKSQKADLQNQRKLAWKEQLKKNGKIERLKDKREKEILKKEEEWIKTKNQVAVNRATFVDRLDAIVDSTRNMFEHVSYNEDEKKSDSVKSFNSNDTPTEYKVHIEIDETSPIRGVQRVMTPCSPKDFFKWDDFEEEEGGEGGEEKEVEVSLGSQATEETEVRSLGSQVTEETVKRSNVGGVTGGGNIFSPGDPGLVSPDAYVGKNPTNPSTPKQERKSFEESDIFSPLDPAMTRGYSFSFTPVAVPSDDAIENMSPLQRTYTALKLRRGEDEGIRRMKDLIKNATG</sequence>
<feature type="compositionally biased region" description="Basic residues" evidence="1">
    <location>
        <begin position="107"/>
        <end position="116"/>
    </location>
</feature>
<dbReference type="AlphaFoldDB" id="A0A9W7A174"/>
<gene>
    <name evidence="2" type="ORF">TL16_g03800</name>
</gene>
<dbReference type="EMBL" id="BLQM01000102">
    <property type="protein sequence ID" value="GMH63786.1"/>
    <property type="molecule type" value="Genomic_DNA"/>
</dbReference>
<dbReference type="Proteomes" id="UP001162640">
    <property type="component" value="Unassembled WGS sequence"/>
</dbReference>
<feature type="compositionally biased region" description="Low complexity" evidence="1">
    <location>
        <begin position="1"/>
        <end position="16"/>
    </location>
</feature>
<feature type="region of interest" description="Disordered" evidence="1">
    <location>
        <begin position="1"/>
        <end position="37"/>
    </location>
</feature>